<comment type="caution">
    <text evidence="1">The sequence shown here is derived from an EMBL/GenBank/DDBJ whole genome shotgun (WGS) entry which is preliminary data.</text>
</comment>
<name>A0A3A1YAQ5_9FLAO</name>
<feature type="non-terminal residue" evidence="1">
    <location>
        <position position="160"/>
    </location>
</feature>
<reference evidence="1 2" key="1">
    <citation type="submission" date="2017-08" db="EMBL/GenBank/DDBJ databases">
        <title>Capnocytophaga canis 17-158 assembly.</title>
        <authorList>
            <person name="Gulvik C.A."/>
        </authorList>
    </citation>
    <scope>NUCLEOTIDE SEQUENCE [LARGE SCALE GENOMIC DNA]</scope>
    <source>
        <strain evidence="1 2">17-158</strain>
    </source>
</reference>
<dbReference type="RefSeq" id="WP_147362971.1">
    <property type="nucleotide sequence ID" value="NZ_NSDI01000050.1"/>
</dbReference>
<dbReference type="AlphaFoldDB" id="A0A3A1YAQ5"/>
<organism evidence="1 2">
    <name type="scientific">Capnocytophaga canis</name>
    <dbReference type="NCBI Taxonomy" id="1848903"/>
    <lineage>
        <taxon>Bacteria</taxon>
        <taxon>Pseudomonadati</taxon>
        <taxon>Bacteroidota</taxon>
        <taxon>Flavobacteriia</taxon>
        <taxon>Flavobacteriales</taxon>
        <taxon>Flavobacteriaceae</taxon>
        <taxon>Capnocytophaga</taxon>
    </lineage>
</organism>
<evidence type="ECO:0000313" key="1">
    <source>
        <dbReference type="EMBL" id="RIY34755.1"/>
    </source>
</evidence>
<proteinExistence type="predicted"/>
<sequence length="160" mass="19433">MLRNSFLFFFLSFTLSLFSQNKDKIYITYYLSDDKNFDFHKRQHYLTFDKEKLCVEIMRKGDLMSDAKIFFHYTKENDTIFVGKRILIKESKGLRNKLFDEFENQKIVYISENELYLINANRPYFSRKYINRLRGNNVIFSINGVIKKIKKRKVINVLKY</sequence>
<accession>A0A3A1YAQ5</accession>
<gene>
    <name evidence="1" type="ORF">CKY20_11745</name>
</gene>
<dbReference type="EMBL" id="NSDI01000050">
    <property type="protein sequence ID" value="RIY34755.1"/>
    <property type="molecule type" value="Genomic_DNA"/>
</dbReference>
<evidence type="ECO:0000313" key="2">
    <source>
        <dbReference type="Proteomes" id="UP000265497"/>
    </source>
</evidence>
<protein>
    <submittedName>
        <fullName evidence="1">Uncharacterized protein</fullName>
    </submittedName>
</protein>
<dbReference type="Proteomes" id="UP000265497">
    <property type="component" value="Unassembled WGS sequence"/>
</dbReference>